<proteinExistence type="predicted"/>
<protein>
    <submittedName>
        <fullName evidence="1">Uncharacterized protein</fullName>
    </submittedName>
</protein>
<dbReference type="RefSeq" id="WP_153450929.1">
    <property type="nucleotide sequence ID" value="NZ_WEGJ01000004.1"/>
</dbReference>
<dbReference type="Proteomes" id="UP000466345">
    <property type="component" value="Unassembled WGS sequence"/>
</dbReference>
<sequence length="157" mass="17085">MTNTDITTERVQADGAVVRHLGNWTTAGRFEVRARRGNVVLDLRSAGLPAEVSVELGVYRSTVKLLVPEGAEIDHWDLAWEGSGRVKDAAGPTGEPGLRITITGTAARSEVRINRGGVAALSAMLTREYLRDLKQARREGRYPTIDDPARDPRPAKA</sequence>
<comment type="caution">
    <text evidence="1">The sequence shown here is derived from an EMBL/GenBank/DDBJ whole genome shotgun (WGS) entry which is preliminary data.</text>
</comment>
<evidence type="ECO:0000313" key="2">
    <source>
        <dbReference type="Proteomes" id="UP000466345"/>
    </source>
</evidence>
<dbReference type="EMBL" id="WEGJ01000004">
    <property type="protein sequence ID" value="MQY11623.1"/>
    <property type="molecule type" value="Genomic_DNA"/>
</dbReference>
<keyword evidence="2" id="KW-1185">Reference proteome</keyword>
<organism evidence="1 2">
    <name type="scientific">Streptomyces smaragdinus</name>
    <dbReference type="NCBI Taxonomy" id="2585196"/>
    <lineage>
        <taxon>Bacteria</taxon>
        <taxon>Bacillati</taxon>
        <taxon>Actinomycetota</taxon>
        <taxon>Actinomycetes</taxon>
        <taxon>Kitasatosporales</taxon>
        <taxon>Streptomycetaceae</taxon>
        <taxon>Streptomyces</taxon>
    </lineage>
</organism>
<dbReference type="OrthoDB" id="4542805at2"/>
<name>A0A7K0CE60_9ACTN</name>
<dbReference type="AlphaFoldDB" id="A0A7K0CE60"/>
<accession>A0A7K0CE60</accession>
<gene>
    <name evidence="1" type="ORF">SRB5_17420</name>
</gene>
<evidence type="ECO:0000313" key="1">
    <source>
        <dbReference type="EMBL" id="MQY11623.1"/>
    </source>
</evidence>
<reference evidence="1 2" key="1">
    <citation type="submission" date="2019-10" db="EMBL/GenBank/DDBJ databases">
        <title>Streptomyces smaragdinus sp. nov. and Streptomyces fabii sp. nov., isolated from the gut of fungus growing-termite Macrotermes natalensis.</title>
        <authorList>
            <person name="Schwitalla J."/>
            <person name="Benndorf R."/>
            <person name="Martin K."/>
            <person name="De Beer W."/>
            <person name="Kaster A.-K."/>
            <person name="Vollmers J."/>
            <person name="Poulsen M."/>
            <person name="Beemelmanns C."/>
        </authorList>
    </citation>
    <scope>NUCLEOTIDE SEQUENCE [LARGE SCALE GENOMIC DNA]</scope>
    <source>
        <strain evidence="1 2">RB5</strain>
    </source>
</reference>